<dbReference type="AlphaFoldDB" id="A0A1H3NJY0"/>
<accession>A0A1H3NJY0</accession>
<evidence type="ECO:0000313" key="2">
    <source>
        <dbReference type="EMBL" id="SDY88519.1"/>
    </source>
</evidence>
<dbReference type="Gene3D" id="1.10.10.10">
    <property type="entry name" value="Winged helix-like DNA-binding domain superfamily/Winged helix DNA-binding domain"/>
    <property type="match status" value="1"/>
</dbReference>
<feature type="domain" description="RNA polymerase sigma factor 70 region 4 type 2" evidence="1">
    <location>
        <begin position="109"/>
        <end position="152"/>
    </location>
</feature>
<dbReference type="EMBL" id="FNPC01000013">
    <property type="protein sequence ID" value="SDY88519.1"/>
    <property type="molecule type" value="Genomic_DNA"/>
</dbReference>
<dbReference type="OrthoDB" id="331507at2157"/>
<dbReference type="InterPro" id="IPR013324">
    <property type="entry name" value="RNA_pol_sigma_r3/r4-like"/>
</dbReference>
<evidence type="ECO:0000259" key="1">
    <source>
        <dbReference type="Pfam" id="PF08281"/>
    </source>
</evidence>
<dbReference type="Pfam" id="PF08281">
    <property type="entry name" value="Sigma70_r4_2"/>
    <property type="match status" value="1"/>
</dbReference>
<evidence type="ECO:0000313" key="3">
    <source>
        <dbReference type="Proteomes" id="UP000199079"/>
    </source>
</evidence>
<dbReference type="GO" id="GO:0016987">
    <property type="term" value="F:sigma factor activity"/>
    <property type="evidence" value="ECO:0007669"/>
    <property type="project" value="InterPro"/>
</dbReference>
<dbReference type="GO" id="GO:0003677">
    <property type="term" value="F:DNA binding"/>
    <property type="evidence" value="ECO:0007669"/>
    <property type="project" value="InterPro"/>
</dbReference>
<reference evidence="3" key="1">
    <citation type="submission" date="2016-10" db="EMBL/GenBank/DDBJ databases">
        <authorList>
            <person name="Varghese N."/>
            <person name="Submissions S."/>
        </authorList>
    </citation>
    <scope>NUCLEOTIDE SEQUENCE [LARGE SCALE GENOMIC DNA]</scope>
    <source>
        <strain evidence="3">DC30,IBRC 10041,KCTC 4046</strain>
    </source>
</reference>
<gene>
    <name evidence="2" type="ORF">SAMN05216564_1135</name>
</gene>
<dbReference type="InterPro" id="IPR013249">
    <property type="entry name" value="RNA_pol_sigma70_r4_t2"/>
</dbReference>
<dbReference type="GO" id="GO:0006352">
    <property type="term" value="P:DNA-templated transcription initiation"/>
    <property type="evidence" value="ECO:0007669"/>
    <property type="project" value="InterPro"/>
</dbReference>
<proteinExistence type="predicted"/>
<dbReference type="InterPro" id="IPR036388">
    <property type="entry name" value="WH-like_DNA-bd_sf"/>
</dbReference>
<dbReference type="RefSeq" id="WP_176819511.1">
    <property type="nucleotide sequence ID" value="NZ_FNPC01000013.1"/>
</dbReference>
<name>A0A1H3NJY0_9EURY</name>
<organism evidence="2 3">
    <name type="scientific">Halopenitus persicus</name>
    <dbReference type="NCBI Taxonomy" id="1048396"/>
    <lineage>
        <taxon>Archaea</taxon>
        <taxon>Methanobacteriati</taxon>
        <taxon>Methanobacteriota</taxon>
        <taxon>Stenosarchaea group</taxon>
        <taxon>Halobacteria</taxon>
        <taxon>Halobacteriales</taxon>
        <taxon>Haloferacaceae</taxon>
        <taxon>Halopenitus</taxon>
    </lineage>
</organism>
<protein>
    <submittedName>
        <fullName evidence="2">Sigma-70, region 4</fullName>
    </submittedName>
</protein>
<dbReference type="Proteomes" id="UP000199079">
    <property type="component" value="Unassembled WGS sequence"/>
</dbReference>
<sequence>MSHQPTVSEETEFEGLPRRLPDQNAVLIGRVTGDGEFDGLAAYYIHGQGSILIGHYENQEFKPEYTIECESRLMSACVREFSTADVETELSTVGKALLQAWHFGDLTPLSHKQAHVYALREKAEFSRDETAAILNISPSTVDTHLQRAKEKLTAAENLVQFVYVDADELAEVHPDFFDEAGVSDEASSSSDITPLS</sequence>
<dbReference type="SUPFAM" id="SSF88659">
    <property type="entry name" value="Sigma3 and sigma4 domains of RNA polymerase sigma factors"/>
    <property type="match status" value="1"/>
</dbReference>
<keyword evidence="3" id="KW-1185">Reference proteome</keyword>